<keyword evidence="2" id="KW-1133">Transmembrane helix</keyword>
<feature type="transmembrane region" description="Helical" evidence="2">
    <location>
        <begin position="286"/>
        <end position="306"/>
    </location>
</feature>
<dbReference type="RefSeq" id="WP_076405539.1">
    <property type="nucleotide sequence ID" value="NZ_FTMI01000005.1"/>
</dbReference>
<feature type="compositionally biased region" description="Pro residues" evidence="1">
    <location>
        <begin position="495"/>
        <end position="513"/>
    </location>
</feature>
<feature type="transmembrane region" description="Helical" evidence="2">
    <location>
        <begin position="122"/>
        <end position="143"/>
    </location>
</feature>
<feature type="transmembrane region" description="Helical" evidence="2">
    <location>
        <begin position="383"/>
        <end position="404"/>
    </location>
</feature>
<keyword evidence="2" id="KW-0472">Membrane</keyword>
<evidence type="ECO:0000256" key="2">
    <source>
        <dbReference type="SAM" id="Phobius"/>
    </source>
</evidence>
<reference evidence="6" key="1">
    <citation type="submission" date="2017-01" db="EMBL/GenBank/DDBJ databases">
        <authorList>
            <person name="Varghese N."/>
            <person name="Submissions S."/>
        </authorList>
    </citation>
    <scope>NUCLEOTIDE SEQUENCE [LARGE SCALE GENOMIC DNA]</scope>
    <source>
        <strain evidence="6">3bp</strain>
    </source>
</reference>
<dbReference type="Pfam" id="PF25591">
    <property type="entry name" value="LRV_2"/>
    <property type="match status" value="1"/>
</dbReference>
<proteinExistence type="predicted"/>
<feature type="domain" description="Leucine rich repeat variant" evidence="3">
    <location>
        <begin position="688"/>
        <end position="746"/>
    </location>
</feature>
<dbReference type="InterPro" id="IPR057893">
    <property type="entry name" value="LRV_2"/>
</dbReference>
<feature type="transmembrane region" description="Helical" evidence="2">
    <location>
        <begin position="350"/>
        <end position="371"/>
    </location>
</feature>
<feature type="compositionally biased region" description="Low complexity" evidence="1">
    <location>
        <begin position="616"/>
        <end position="678"/>
    </location>
</feature>
<keyword evidence="6" id="KW-1185">Reference proteome</keyword>
<feature type="transmembrane region" description="Helical" evidence="2">
    <location>
        <begin position="252"/>
        <end position="274"/>
    </location>
</feature>
<evidence type="ECO:0000259" key="4">
    <source>
        <dbReference type="Pfam" id="PF25592"/>
    </source>
</evidence>
<dbReference type="EMBL" id="FTMI01000005">
    <property type="protein sequence ID" value="SIQ55350.1"/>
    <property type="molecule type" value="Genomic_DNA"/>
</dbReference>
<evidence type="ECO:0000313" key="5">
    <source>
        <dbReference type="EMBL" id="SIQ55350.1"/>
    </source>
</evidence>
<feature type="compositionally biased region" description="Low complexity" evidence="1">
    <location>
        <begin position="514"/>
        <end position="559"/>
    </location>
</feature>
<gene>
    <name evidence="5" type="ORF">SAMN05518682_2852</name>
</gene>
<organism evidence="5 6">
    <name type="scientific">Cellulosimicrobium aquatile</name>
    <dbReference type="NCBI Taxonomy" id="1612203"/>
    <lineage>
        <taxon>Bacteria</taxon>
        <taxon>Bacillati</taxon>
        <taxon>Actinomycetota</taxon>
        <taxon>Actinomycetes</taxon>
        <taxon>Micrococcales</taxon>
        <taxon>Promicromonosporaceae</taxon>
        <taxon>Cellulosimicrobium</taxon>
    </lineage>
</organism>
<feature type="transmembrane region" description="Helical" evidence="2">
    <location>
        <begin position="155"/>
        <end position="174"/>
    </location>
</feature>
<protein>
    <submittedName>
        <fullName evidence="5">Uncharacterized protein</fullName>
    </submittedName>
</protein>
<feature type="region of interest" description="Disordered" evidence="1">
    <location>
        <begin position="1"/>
        <end position="80"/>
    </location>
</feature>
<sequence>MTNQTEPAEDPQPGAAGTGPTRAPQGVTAGDGDSTAERAPDGATGSAGSDPDAAGAADTGTEKDTGSARETGGASTATATASPFAGIPVSDYVRDGVAALLLLVSLALPWDVSSRASDKIEVVLLTILSLLTLALPYLARTGVLPTTWTVHTTRTVRLLANAPYVLLVLVYLVVDVVGGGDLADGWGGVGSAAALGLAGALLAAQPRESELGPQDQDRAVTDRWLQALLALAALLALTVLLTVILTATGTRLGGALFVLLVIVAAVFVLALAGLPTYGTWRRSEAARLTLVGLGVMLAVGFVLGSGNNGLVTIESTHGGRFGLVLVPALAAVAAAPAVHRAMAAADPVTTWVRVAVNALDLVLVVAGYVAVSAVLTLADGARGVPVVLAVIVGVLAAAVAFVARRSLARDAATGRPLALGGAGVVALLGIVLLVVTSNRVVLGGGVEHVLLAFGLPLLVVGALTVPREVRAYFAEHRPVPAATGAEAARAYVWQPPAPKQPKPARPAPAPAGPPTGAHPTTEHSGAYPGTGAYPATGPTGAYPATGPTGAYPPAGHTGPVPTQQAPDRRFAAGSDATEVLPVQPAEPERSGYAARPGLTPDEGPSTAVLPAYQEEQPGTGPQPTAQQPGQGYPQQGYGQQQGYASSGPAQQGYAPQGYDPQGYGQQGYAQQPAAQQPSYAPPAQPAGFTAAQALDPGTPLEVLAQIVQDAPHLRPQVAANPSTYPALLEWLGNLGDPAVDAALRSRRG</sequence>
<feature type="region of interest" description="Disordered" evidence="1">
    <location>
        <begin position="495"/>
        <end position="693"/>
    </location>
</feature>
<feature type="transmembrane region" description="Helical" evidence="2">
    <location>
        <begin position="224"/>
        <end position="246"/>
    </location>
</feature>
<evidence type="ECO:0000259" key="3">
    <source>
        <dbReference type="Pfam" id="PF25591"/>
    </source>
</evidence>
<dbReference type="Pfam" id="PF25592">
    <property type="entry name" value="DUF7937"/>
    <property type="match status" value="1"/>
</dbReference>
<feature type="transmembrane region" description="Helical" evidence="2">
    <location>
        <begin position="416"/>
        <end position="436"/>
    </location>
</feature>
<feature type="compositionally biased region" description="Low complexity" evidence="1">
    <location>
        <begin position="41"/>
        <end position="59"/>
    </location>
</feature>
<feature type="transmembrane region" description="Helical" evidence="2">
    <location>
        <begin position="318"/>
        <end position="338"/>
    </location>
</feature>
<dbReference type="Proteomes" id="UP000186235">
    <property type="component" value="Unassembled WGS sequence"/>
</dbReference>
<keyword evidence="2" id="KW-0812">Transmembrane</keyword>
<accession>A0A1N6TPK3</accession>
<feature type="domain" description="DUF7937" evidence="4">
    <location>
        <begin position="91"/>
        <end position="472"/>
    </location>
</feature>
<name>A0A1N6TPK3_9MICO</name>
<feature type="transmembrane region" description="Helical" evidence="2">
    <location>
        <begin position="448"/>
        <end position="465"/>
    </location>
</feature>
<dbReference type="AlphaFoldDB" id="A0A1N6TPK3"/>
<evidence type="ECO:0000256" key="1">
    <source>
        <dbReference type="SAM" id="MobiDB-lite"/>
    </source>
</evidence>
<evidence type="ECO:0000313" key="6">
    <source>
        <dbReference type="Proteomes" id="UP000186235"/>
    </source>
</evidence>
<feature type="transmembrane region" description="Helical" evidence="2">
    <location>
        <begin position="186"/>
        <end position="204"/>
    </location>
</feature>
<feature type="compositionally biased region" description="Low complexity" evidence="1">
    <location>
        <begin position="68"/>
        <end position="80"/>
    </location>
</feature>
<dbReference type="InterPro" id="IPR057697">
    <property type="entry name" value="DUF7937"/>
</dbReference>